<evidence type="ECO:0008006" key="2">
    <source>
        <dbReference type="Google" id="ProtNLM"/>
    </source>
</evidence>
<organism evidence="1">
    <name type="scientific">marine metagenome</name>
    <dbReference type="NCBI Taxonomy" id="408172"/>
    <lineage>
        <taxon>unclassified sequences</taxon>
        <taxon>metagenomes</taxon>
        <taxon>ecological metagenomes</taxon>
    </lineage>
</organism>
<sequence length="123" mass="13902">MDIYLSINVYGKELETCCDNPKTGFFRNGSCDTCSEDRGLHTVCILATEEFLDFSKSVGNDLSTPHPEFNFPGLKPGNRWCLCAQRWKEAYEQGKAPPVFLESTHEKTLKIVDFNILQGYAVN</sequence>
<dbReference type="PANTHER" id="PTHR37466:SF1">
    <property type="entry name" value="SLR1628 PROTEIN"/>
    <property type="match status" value="1"/>
</dbReference>
<evidence type="ECO:0000313" key="1">
    <source>
        <dbReference type="EMBL" id="SVA48698.1"/>
    </source>
</evidence>
<dbReference type="Gene3D" id="3.30.56.110">
    <property type="entry name" value="Protein of unknown function DUF2237"/>
    <property type="match status" value="1"/>
</dbReference>
<protein>
    <recommendedName>
        <fullName evidence="2">DUF2237 domain-containing protein</fullName>
    </recommendedName>
</protein>
<dbReference type="Pfam" id="PF09996">
    <property type="entry name" value="DUF2237"/>
    <property type="match status" value="1"/>
</dbReference>
<reference evidence="1" key="1">
    <citation type="submission" date="2018-05" db="EMBL/GenBank/DDBJ databases">
        <authorList>
            <person name="Lanie J.A."/>
            <person name="Ng W.-L."/>
            <person name="Kazmierczak K.M."/>
            <person name="Andrzejewski T.M."/>
            <person name="Davidsen T.M."/>
            <person name="Wayne K.J."/>
            <person name="Tettelin H."/>
            <person name="Glass J.I."/>
            <person name="Rusch D."/>
            <person name="Podicherti R."/>
            <person name="Tsui H.-C.T."/>
            <person name="Winkler M.E."/>
        </authorList>
    </citation>
    <scope>NUCLEOTIDE SEQUENCE</scope>
</reference>
<proteinExistence type="predicted"/>
<accession>A0A381W9L4</accession>
<gene>
    <name evidence="1" type="ORF">METZ01_LOCUS101552</name>
</gene>
<dbReference type="InterPro" id="IPR018714">
    <property type="entry name" value="DUF2237"/>
</dbReference>
<dbReference type="AlphaFoldDB" id="A0A381W9L4"/>
<dbReference type="PANTHER" id="PTHR37466">
    <property type="entry name" value="SLR1628 PROTEIN"/>
    <property type="match status" value="1"/>
</dbReference>
<dbReference type="EMBL" id="UINC01010994">
    <property type="protein sequence ID" value="SVA48698.1"/>
    <property type="molecule type" value="Genomic_DNA"/>
</dbReference>
<name>A0A381W9L4_9ZZZZ</name>